<reference evidence="3" key="1">
    <citation type="submission" date="2022-05" db="EMBL/GenBank/DDBJ databases">
        <authorList>
            <person name="Colautti A."/>
            <person name="Iacumin L."/>
        </authorList>
    </citation>
    <scope>NUCLEOTIDE SEQUENCE</scope>
    <source>
        <strain evidence="3">SK 55</strain>
    </source>
</reference>
<dbReference type="SUPFAM" id="SSF88713">
    <property type="entry name" value="Glycoside hydrolase/deacetylase"/>
    <property type="match status" value="1"/>
</dbReference>
<proteinExistence type="predicted"/>
<name>A0A9X3REC5_9BACL</name>
<dbReference type="Gene3D" id="3.20.20.370">
    <property type="entry name" value="Glycoside hydrolase/deacetylase"/>
    <property type="match status" value="1"/>
</dbReference>
<evidence type="ECO:0000256" key="1">
    <source>
        <dbReference type="ARBA" id="ARBA00022729"/>
    </source>
</evidence>
<dbReference type="PROSITE" id="PS51677">
    <property type="entry name" value="NODB"/>
    <property type="match status" value="1"/>
</dbReference>
<dbReference type="GO" id="GO:0016810">
    <property type="term" value="F:hydrolase activity, acting on carbon-nitrogen (but not peptide) bonds"/>
    <property type="evidence" value="ECO:0007669"/>
    <property type="project" value="InterPro"/>
</dbReference>
<dbReference type="InterPro" id="IPR051398">
    <property type="entry name" value="Polysacch_Deacetylase"/>
</dbReference>
<dbReference type="EMBL" id="JAMKBJ010000006">
    <property type="protein sequence ID" value="MCZ8537317.1"/>
    <property type="molecule type" value="Genomic_DNA"/>
</dbReference>
<comment type="caution">
    <text evidence="3">The sequence shown here is derived from an EMBL/GenBank/DDBJ whole genome shotgun (WGS) entry which is preliminary data.</text>
</comment>
<keyword evidence="4" id="KW-1185">Reference proteome</keyword>
<sequence>MDIIYINFKKYSFVFVVLFTLIFFSSHTEAEETSTYAIKPFSNVGGFVHLNDERIGFATFMKGRTYQLVSEDETSYHVAFGNGFVYVDKNYAEKVESPKNLVLEKGEFTAIPKSRQIVLSHPKSKSAFLGYVNPSVRIPVIKEDKGYYEFNFGGTKGYIHKSNTNVDNGIPVLMYHHLMWDKALSDHANNNMTIEYMQFEEQMRYLKDNKWKTISMQQLDDWLSLQNNMPEKVVAITFDDGITSTVDLAYPLLKDMNFRATSFVITGKIRQSAKYWIASDLQYVGLKEIKATVDVYDYQHHSNDMHLYKSGAKSGMFTTESYEAILQDIQNGSAQLGKAFSNDIVRTKYLAYPFGHYNQITIQAAQDAGMRLAFTTVTGNVKLKDSPYELKRQGIAPYHSMGDFVKKLEGTYK</sequence>
<dbReference type="PANTHER" id="PTHR34216">
    <property type="match status" value="1"/>
</dbReference>
<dbReference type="GO" id="GO:0005975">
    <property type="term" value="P:carbohydrate metabolic process"/>
    <property type="evidence" value="ECO:0007669"/>
    <property type="project" value="InterPro"/>
</dbReference>
<dbReference type="AlphaFoldDB" id="A0A9X3REC5"/>
<protein>
    <submittedName>
        <fullName evidence="3">Polysaccharide deacetylase family protein</fullName>
    </submittedName>
</protein>
<evidence type="ECO:0000313" key="3">
    <source>
        <dbReference type="EMBL" id="MCZ8537317.1"/>
    </source>
</evidence>
<dbReference type="Pfam" id="PF01522">
    <property type="entry name" value="Polysacc_deac_1"/>
    <property type="match status" value="1"/>
</dbReference>
<evidence type="ECO:0000313" key="4">
    <source>
        <dbReference type="Proteomes" id="UP001152173"/>
    </source>
</evidence>
<gene>
    <name evidence="3" type="ORF">M9R32_09010</name>
</gene>
<dbReference type="RefSeq" id="WP_269926411.1">
    <property type="nucleotide sequence ID" value="NZ_JAMKBJ010000006.1"/>
</dbReference>
<dbReference type="InterPro" id="IPR011330">
    <property type="entry name" value="Glyco_hydro/deAcase_b/a-brl"/>
</dbReference>
<dbReference type="InterPro" id="IPR002509">
    <property type="entry name" value="NODB_dom"/>
</dbReference>
<keyword evidence="1" id="KW-0732">Signal</keyword>
<evidence type="ECO:0000259" key="2">
    <source>
        <dbReference type="PROSITE" id="PS51677"/>
    </source>
</evidence>
<organism evidence="3 4">
    <name type="scientific">Paenisporosarcina quisquiliarum</name>
    <dbReference type="NCBI Taxonomy" id="365346"/>
    <lineage>
        <taxon>Bacteria</taxon>
        <taxon>Bacillati</taxon>
        <taxon>Bacillota</taxon>
        <taxon>Bacilli</taxon>
        <taxon>Bacillales</taxon>
        <taxon>Caryophanaceae</taxon>
        <taxon>Paenisporosarcina</taxon>
    </lineage>
</organism>
<dbReference type="Proteomes" id="UP001152173">
    <property type="component" value="Unassembled WGS sequence"/>
</dbReference>
<accession>A0A9X3REC5</accession>
<feature type="domain" description="NodB homology" evidence="2">
    <location>
        <begin position="232"/>
        <end position="413"/>
    </location>
</feature>
<dbReference type="PANTHER" id="PTHR34216:SF13">
    <property type="entry name" value="XYLANASE_CHITIN DEACETYLASE"/>
    <property type="match status" value="1"/>
</dbReference>